<dbReference type="Proteomes" id="UP000487350">
    <property type="component" value="Unassembled WGS sequence"/>
</dbReference>
<reference evidence="1 2" key="1">
    <citation type="submission" date="2019-11" db="EMBL/GenBank/DDBJ databases">
        <title>Caenimonas koreensis gen. nov., sp. nov., isolated from activated sludge.</title>
        <authorList>
            <person name="Seung H.R."/>
        </authorList>
    </citation>
    <scope>NUCLEOTIDE SEQUENCE [LARGE SCALE GENOMIC DNA]</scope>
    <source>
        <strain evidence="1 2">EMB320</strain>
    </source>
</reference>
<dbReference type="RefSeq" id="WP_153583868.1">
    <property type="nucleotide sequence ID" value="NZ_WJBU01000004.1"/>
</dbReference>
<sequence length="174" mass="18462">MIHQPDRGASAADDDKFGVDADGIPHAYRRAVTDFAGALGLDAEALMAGGRLDSGGLGFWLLHHGARDPRAMTVFVDVGELPDDPAQQLAILRELLEKNVTTPGAVAGYYGVVPGTSNCVLCTRLSFENVESEGDALGTLMATLISGVDKTREVLQLVLDEMVKRSADAPLERV</sequence>
<protein>
    <recommendedName>
        <fullName evidence="3">Sensory transduction regulator</fullName>
    </recommendedName>
</protein>
<evidence type="ECO:0008006" key="3">
    <source>
        <dbReference type="Google" id="ProtNLM"/>
    </source>
</evidence>
<gene>
    <name evidence="1" type="ORF">GHT07_04460</name>
</gene>
<organism evidence="1 2">
    <name type="scientific">Caenimonas koreensis DSM 17982</name>
    <dbReference type="NCBI Taxonomy" id="1121255"/>
    <lineage>
        <taxon>Bacteria</taxon>
        <taxon>Pseudomonadati</taxon>
        <taxon>Pseudomonadota</taxon>
        <taxon>Betaproteobacteria</taxon>
        <taxon>Burkholderiales</taxon>
        <taxon>Comamonadaceae</taxon>
        <taxon>Caenimonas</taxon>
    </lineage>
</organism>
<dbReference type="GO" id="GO:0030254">
    <property type="term" value="P:protein secretion by the type III secretion system"/>
    <property type="evidence" value="ECO:0007669"/>
    <property type="project" value="InterPro"/>
</dbReference>
<name>A0A844B5C7_9BURK</name>
<dbReference type="EMBL" id="WJBU01000004">
    <property type="protein sequence ID" value="MRD46516.1"/>
    <property type="molecule type" value="Genomic_DNA"/>
</dbReference>
<evidence type="ECO:0000313" key="2">
    <source>
        <dbReference type="Proteomes" id="UP000487350"/>
    </source>
</evidence>
<keyword evidence="2" id="KW-1185">Reference proteome</keyword>
<dbReference type="Gene3D" id="3.30.1460.10">
    <property type="match status" value="1"/>
</dbReference>
<evidence type="ECO:0000313" key="1">
    <source>
        <dbReference type="EMBL" id="MRD46516.1"/>
    </source>
</evidence>
<comment type="caution">
    <text evidence="1">The sequence shown here is derived from an EMBL/GenBank/DDBJ whole genome shotgun (WGS) entry which is preliminary data.</text>
</comment>
<dbReference type="AlphaFoldDB" id="A0A844B5C7"/>
<proteinExistence type="predicted"/>
<accession>A0A844B5C7</accession>